<dbReference type="OrthoDB" id="361362at2759"/>
<reference evidence="7" key="1">
    <citation type="submission" date="2017-03" db="EMBL/GenBank/DDBJ databases">
        <title>Genomes of endolithic fungi from Antarctica.</title>
        <authorList>
            <person name="Coleine C."/>
            <person name="Masonjones S."/>
            <person name="Stajich J.E."/>
        </authorList>
    </citation>
    <scope>NUCLEOTIDE SEQUENCE [LARGE SCALE GENOMIC DNA]</scope>
    <source>
        <strain evidence="7">CCFEE 5527</strain>
    </source>
</reference>
<keyword evidence="2 3" id="KW-0539">Nucleus</keyword>
<comment type="function">
    <text evidence="3">Component of the RIX1 complex required for processing of ITS2 sequences from 35S pre-rRNA.</text>
</comment>
<dbReference type="PANTHER" id="PTHR16056:SF2">
    <property type="entry name" value="TESTIS-EXPRESSED PROTEIN 10"/>
    <property type="match status" value="1"/>
</dbReference>
<dbReference type="InterPro" id="IPR024679">
    <property type="entry name" value="Ipi1_N"/>
</dbReference>
<dbReference type="STRING" id="1507870.A0A1V8ST89"/>
<feature type="domain" description="Pre-rRNA-processing protein Ipi1 N-terminal" evidence="5">
    <location>
        <begin position="135"/>
        <end position="234"/>
    </location>
</feature>
<keyword evidence="3" id="KW-0698">rRNA processing</keyword>
<evidence type="ECO:0000256" key="2">
    <source>
        <dbReference type="ARBA" id="ARBA00023242"/>
    </source>
</evidence>
<evidence type="ECO:0000313" key="6">
    <source>
        <dbReference type="EMBL" id="OQO02112.1"/>
    </source>
</evidence>
<accession>A0A1V8ST89</accession>
<dbReference type="Pfam" id="PF12333">
    <property type="entry name" value="Ipi1_N"/>
    <property type="match status" value="1"/>
</dbReference>
<evidence type="ECO:0000313" key="7">
    <source>
        <dbReference type="Proteomes" id="UP000192596"/>
    </source>
</evidence>
<dbReference type="Proteomes" id="UP000192596">
    <property type="component" value="Unassembled WGS sequence"/>
</dbReference>
<dbReference type="EMBL" id="NAJO01000028">
    <property type="protein sequence ID" value="OQO02112.1"/>
    <property type="molecule type" value="Genomic_DNA"/>
</dbReference>
<gene>
    <name evidence="6" type="ORF">B0A48_11664</name>
</gene>
<dbReference type="InParanoid" id="A0A1V8ST89"/>
<organism evidence="6 7">
    <name type="scientific">Cryoendolithus antarcticus</name>
    <dbReference type="NCBI Taxonomy" id="1507870"/>
    <lineage>
        <taxon>Eukaryota</taxon>
        <taxon>Fungi</taxon>
        <taxon>Dikarya</taxon>
        <taxon>Ascomycota</taxon>
        <taxon>Pezizomycotina</taxon>
        <taxon>Dothideomycetes</taxon>
        <taxon>Dothideomycetidae</taxon>
        <taxon>Cladosporiales</taxon>
        <taxon>Cladosporiaceae</taxon>
        <taxon>Cryoendolithus</taxon>
    </lineage>
</organism>
<comment type="similarity">
    <text evidence="3">Belongs to the IPI1/TEX10 family.</text>
</comment>
<comment type="subunit">
    <text evidence="3">Component of the RIX1 complex.</text>
</comment>
<sequence length="341" mass="37107">MGSSAKKKREKKSDFKKTKLKVGKARPKNTNATDTSFAAKSIVLKQQSLSESGRDPPTIFNHNLSLLASKADTQRRDALSWLTNAIPTMNATSLPQPPSAILSKAQPLILDGTASVRSQLLKLLRVLPSDQLGPIDQVLLYTRAGMSHLSTDIKLSSLDVLDWLIEAQPESTVSCAGGWVKTLETFEKLLSWTGAKGTTGSLTGDGKWSATKPTVSLGSSKLLVHQLNSLTTFLNAGLVRPVRNEDLLAIQAAQCWPLWHFEAHLMPTKSNPYGYLNLFGKPRDTKSEMYEDPEERQEAFVTSGMYRAFSQDVTEARKEGGEVGRAAAGVAKALQLVVDVG</sequence>
<evidence type="ECO:0000256" key="1">
    <source>
        <dbReference type="ARBA" id="ARBA00004123"/>
    </source>
</evidence>
<keyword evidence="3" id="KW-0690">Ribosome biogenesis</keyword>
<evidence type="ECO:0000259" key="5">
    <source>
        <dbReference type="Pfam" id="PF12333"/>
    </source>
</evidence>
<dbReference type="GO" id="GO:0005634">
    <property type="term" value="C:nucleus"/>
    <property type="evidence" value="ECO:0007669"/>
    <property type="project" value="UniProtKB-SubCell"/>
</dbReference>
<feature type="compositionally biased region" description="Basic residues" evidence="4">
    <location>
        <begin position="1"/>
        <end position="10"/>
    </location>
</feature>
<name>A0A1V8ST89_9PEZI</name>
<dbReference type="GO" id="GO:0120330">
    <property type="term" value="C:rixosome complex"/>
    <property type="evidence" value="ECO:0007669"/>
    <property type="project" value="UniProtKB-UniRule"/>
</dbReference>
<feature type="compositionally biased region" description="Basic residues" evidence="4">
    <location>
        <begin position="18"/>
        <end position="27"/>
    </location>
</feature>
<dbReference type="GO" id="GO:0006364">
    <property type="term" value="P:rRNA processing"/>
    <property type="evidence" value="ECO:0007669"/>
    <property type="project" value="UniProtKB-UniRule"/>
</dbReference>
<dbReference type="PANTHER" id="PTHR16056">
    <property type="entry name" value="REGULATOR OF MICROTUBULE DYNAMICS PROTEIN"/>
    <property type="match status" value="1"/>
</dbReference>
<evidence type="ECO:0000256" key="4">
    <source>
        <dbReference type="SAM" id="MobiDB-lite"/>
    </source>
</evidence>
<keyword evidence="7" id="KW-1185">Reference proteome</keyword>
<evidence type="ECO:0000256" key="3">
    <source>
        <dbReference type="RuleBase" id="RU368021"/>
    </source>
</evidence>
<dbReference type="FunCoup" id="A0A1V8ST89">
    <property type="interactions" value="389"/>
</dbReference>
<dbReference type="AlphaFoldDB" id="A0A1V8ST89"/>
<feature type="region of interest" description="Disordered" evidence="4">
    <location>
        <begin position="1"/>
        <end position="36"/>
    </location>
</feature>
<proteinExistence type="inferred from homology"/>
<comment type="subcellular location">
    <subcellularLocation>
        <location evidence="1 3">Nucleus</location>
    </subcellularLocation>
</comment>
<protein>
    <recommendedName>
        <fullName evidence="3">Pre-rRNA-processing protein</fullName>
    </recommendedName>
</protein>
<comment type="caution">
    <text evidence="6">The sequence shown here is derived from an EMBL/GenBank/DDBJ whole genome shotgun (WGS) entry which is preliminary data.</text>
</comment>